<reference evidence="7" key="1">
    <citation type="submission" date="2023-03" db="EMBL/GenBank/DDBJ databases">
        <title>Andean soil-derived lignocellulolytic bacterial consortium as a source of novel taxa and putative plastic-active enzymes.</title>
        <authorList>
            <person name="Diaz-Garcia L."/>
            <person name="Chuvochina M."/>
            <person name="Feuerriegel G."/>
            <person name="Bunk B."/>
            <person name="Sproer C."/>
            <person name="Streit W.R."/>
            <person name="Rodriguez L.M."/>
            <person name="Overmann J."/>
            <person name="Jimenez D.J."/>
        </authorList>
    </citation>
    <scope>NUCLEOTIDE SEQUENCE</scope>
    <source>
        <strain evidence="7">MAG 7</strain>
    </source>
</reference>
<comment type="similarity">
    <text evidence="1">Belongs to the DprA/Smf family.</text>
</comment>
<dbReference type="Gene3D" id="1.10.10.10">
    <property type="entry name" value="Winged helix-like DNA-binding domain superfamily/Winged helix DNA-binding domain"/>
    <property type="match status" value="1"/>
</dbReference>
<dbReference type="PANTHER" id="PTHR43022:SF1">
    <property type="entry name" value="PROTEIN SMF"/>
    <property type="match status" value="1"/>
</dbReference>
<dbReference type="EMBL" id="CP119311">
    <property type="protein sequence ID" value="WEK35817.1"/>
    <property type="molecule type" value="Genomic_DNA"/>
</dbReference>
<evidence type="ECO:0000256" key="2">
    <source>
        <dbReference type="ARBA" id="ARBA00022763"/>
    </source>
</evidence>
<evidence type="ECO:0000256" key="1">
    <source>
        <dbReference type="ARBA" id="ARBA00006525"/>
    </source>
</evidence>
<feature type="domain" description="DprA winged helix" evidence="6">
    <location>
        <begin position="306"/>
        <end position="362"/>
    </location>
</feature>
<dbReference type="GO" id="GO:0006281">
    <property type="term" value="P:DNA repair"/>
    <property type="evidence" value="ECO:0007669"/>
    <property type="project" value="UniProtKB-KW"/>
</dbReference>
<dbReference type="NCBIfam" id="TIGR00732">
    <property type="entry name" value="dprA"/>
    <property type="match status" value="1"/>
</dbReference>
<dbReference type="InterPro" id="IPR057666">
    <property type="entry name" value="DrpA_SLOG"/>
</dbReference>
<dbReference type="Gene3D" id="3.40.50.450">
    <property type="match status" value="1"/>
</dbReference>
<dbReference type="InterPro" id="IPR041663">
    <property type="entry name" value="DisA/LigA_HHH"/>
</dbReference>
<dbReference type="InterPro" id="IPR010994">
    <property type="entry name" value="RuvA_2-like"/>
</dbReference>
<evidence type="ECO:0000256" key="3">
    <source>
        <dbReference type="ARBA" id="ARBA00023204"/>
    </source>
</evidence>
<feature type="domain" description="Smf/DprA SLOG" evidence="4">
    <location>
        <begin position="81"/>
        <end position="290"/>
    </location>
</feature>
<dbReference type="Pfam" id="PF02481">
    <property type="entry name" value="DNA_processg_A"/>
    <property type="match status" value="1"/>
</dbReference>
<evidence type="ECO:0000259" key="6">
    <source>
        <dbReference type="Pfam" id="PF17782"/>
    </source>
</evidence>
<evidence type="ECO:0000259" key="4">
    <source>
        <dbReference type="Pfam" id="PF02481"/>
    </source>
</evidence>
<evidence type="ECO:0000313" key="8">
    <source>
        <dbReference type="Proteomes" id="UP001220610"/>
    </source>
</evidence>
<dbReference type="InterPro" id="IPR041614">
    <property type="entry name" value="DprA_WH"/>
</dbReference>
<dbReference type="SUPFAM" id="SSF102405">
    <property type="entry name" value="MCP/YpsA-like"/>
    <property type="match status" value="1"/>
</dbReference>
<proteinExistence type="inferred from homology"/>
<dbReference type="InterPro" id="IPR003488">
    <property type="entry name" value="DprA"/>
</dbReference>
<dbReference type="PANTHER" id="PTHR43022">
    <property type="entry name" value="PROTEIN SMF"/>
    <property type="match status" value="1"/>
</dbReference>
<evidence type="ECO:0000259" key="5">
    <source>
        <dbReference type="Pfam" id="PF12826"/>
    </source>
</evidence>
<dbReference type="GO" id="GO:0009294">
    <property type="term" value="P:DNA-mediated transformation"/>
    <property type="evidence" value="ECO:0007669"/>
    <property type="project" value="InterPro"/>
</dbReference>
<evidence type="ECO:0000313" key="7">
    <source>
        <dbReference type="EMBL" id="WEK35817.1"/>
    </source>
</evidence>
<dbReference type="AlphaFoldDB" id="A0AAJ5WSD8"/>
<dbReference type="InterPro" id="IPR036388">
    <property type="entry name" value="WH-like_DNA-bd_sf"/>
</dbReference>
<gene>
    <name evidence="7" type="primary">dprA</name>
    <name evidence="7" type="ORF">P0Y53_25300</name>
</gene>
<dbReference type="Pfam" id="PF17782">
    <property type="entry name" value="WHD_DprA"/>
    <property type="match status" value="1"/>
</dbReference>
<feature type="domain" description="DisA/LigA helix-hairpin-helix motif" evidence="5">
    <location>
        <begin position="14"/>
        <end position="60"/>
    </location>
</feature>
<accession>A0AAJ5WSD8</accession>
<organism evidence="7 8">
    <name type="scientific">Candidatus Pseudobacter hemicellulosilyticus</name>
    <dbReference type="NCBI Taxonomy" id="3121375"/>
    <lineage>
        <taxon>Bacteria</taxon>
        <taxon>Pseudomonadati</taxon>
        <taxon>Bacteroidota</taxon>
        <taxon>Chitinophagia</taxon>
        <taxon>Chitinophagales</taxon>
        <taxon>Chitinophagaceae</taxon>
        <taxon>Pseudobacter</taxon>
    </lineage>
</organism>
<dbReference type="Proteomes" id="UP001220610">
    <property type="component" value="Chromosome"/>
</dbReference>
<dbReference type="Pfam" id="PF12826">
    <property type="entry name" value="HHH_2"/>
    <property type="match status" value="1"/>
</dbReference>
<keyword evidence="3" id="KW-0234">DNA repair</keyword>
<name>A0AAJ5WSD8_9BACT</name>
<dbReference type="SUPFAM" id="SSF47781">
    <property type="entry name" value="RuvA domain 2-like"/>
    <property type="match status" value="1"/>
</dbReference>
<sequence>MDQELIYRLALPRVPGIGHVHAKTLALHFGSASAIFQASPQALGSLDGIGPARARAILGFRDFTASEKELAFFRRYGVQPLWIRDADYPQRLLDCYDPPTLLFRKGSAALNTERLVAVVGTRQPSVYGRQLTEQLIRALAPYQPTIVSGLALGIDGLAHREALACGLPTIAVLAHGLATCYPGEHAGLAREMIRNGGALLTEFSSRSQPDKHHFPIRNRIVAGMCDAIIVVETGLRGGSMITAELANGYHKEVFTFPGRTIDTRSAGCNLLLRTHKASMLTDGQQLAEQLGWADRPQPPNHPQQELLFPCSDAAATIRRVLQQADSMALDELFSRSGLSSSHAAAAILELELKQAVEVLPGKRYRLA</sequence>
<protein>
    <submittedName>
        <fullName evidence="7">DNA-processing protein DprA</fullName>
    </submittedName>
</protein>
<keyword evidence="2" id="KW-0227">DNA damage</keyword>